<evidence type="ECO:0000256" key="8">
    <source>
        <dbReference type="ARBA" id="ARBA00023014"/>
    </source>
</evidence>
<dbReference type="EMBL" id="UINC01065034">
    <property type="protein sequence ID" value="SVB94276.1"/>
    <property type="molecule type" value="Genomic_DNA"/>
</dbReference>
<dbReference type="GO" id="GO:0046872">
    <property type="term" value="F:metal ion binding"/>
    <property type="evidence" value="ECO:0007669"/>
    <property type="project" value="UniProtKB-KW"/>
</dbReference>
<dbReference type="GO" id="GO:0016798">
    <property type="term" value="F:hydrolase activity, acting on glycosyl bonds"/>
    <property type="evidence" value="ECO:0007669"/>
    <property type="project" value="UniProtKB-KW"/>
</dbReference>
<evidence type="ECO:0000256" key="2">
    <source>
        <dbReference type="ARBA" id="ARBA00008343"/>
    </source>
</evidence>
<dbReference type="CDD" id="cd00056">
    <property type="entry name" value="ENDO3c"/>
    <property type="match status" value="1"/>
</dbReference>
<evidence type="ECO:0000256" key="9">
    <source>
        <dbReference type="ARBA" id="ARBA00023204"/>
    </source>
</evidence>
<dbReference type="PROSITE" id="PS00764">
    <property type="entry name" value="ENDONUCLEASE_III_1"/>
    <property type="match status" value="1"/>
</dbReference>
<keyword evidence="6" id="KW-0378">Hydrolase</keyword>
<dbReference type="PANTHER" id="PTHR10359:SF19">
    <property type="entry name" value="DNA REPAIR GLYCOSYLASE MJ1434-RELATED"/>
    <property type="match status" value="1"/>
</dbReference>
<dbReference type="InterPro" id="IPR011257">
    <property type="entry name" value="DNA_glycosylase"/>
</dbReference>
<dbReference type="Pfam" id="PF00730">
    <property type="entry name" value="HhH-GPD"/>
    <property type="match status" value="1"/>
</dbReference>
<dbReference type="Gene3D" id="1.10.340.30">
    <property type="entry name" value="Hypothetical protein, domain 2"/>
    <property type="match status" value="1"/>
</dbReference>
<name>A0A382I3U4_9ZZZZ</name>
<keyword evidence="7" id="KW-0408">Iron</keyword>
<dbReference type="PANTHER" id="PTHR10359">
    <property type="entry name" value="A/G-SPECIFIC ADENINE GLYCOSYLASE/ENDONUCLEASE III"/>
    <property type="match status" value="1"/>
</dbReference>
<evidence type="ECO:0000256" key="10">
    <source>
        <dbReference type="ARBA" id="ARBA00023295"/>
    </source>
</evidence>
<dbReference type="SMART" id="SM00478">
    <property type="entry name" value="ENDO3c"/>
    <property type="match status" value="1"/>
</dbReference>
<reference evidence="12" key="1">
    <citation type="submission" date="2018-05" db="EMBL/GenBank/DDBJ databases">
        <authorList>
            <person name="Lanie J.A."/>
            <person name="Ng W.-L."/>
            <person name="Kazmierczak K.M."/>
            <person name="Andrzejewski T.M."/>
            <person name="Davidsen T.M."/>
            <person name="Wayne K.J."/>
            <person name="Tettelin H."/>
            <person name="Glass J.I."/>
            <person name="Rusch D."/>
            <person name="Podicherti R."/>
            <person name="Tsui H.-C.T."/>
            <person name="Winkler M.E."/>
        </authorList>
    </citation>
    <scope>NUCLEOTIDE SEQUENCE</scope>
</reference>
<evidence type="ECO:0000256" key="7">
    <source>
        <dbReference type="ARBA" id="ARBA00023004"/>
    </source>
</evidence>
<dbReference type="SUPFAM" id="SSF48150">
    <property type="entry name" value="DNA-glycosylase"/>
    <property type="match status" value="1"/>
</dbReference>
<evidence type="ECO:0000259" key="11">
    <source>
        <dbReference type="SMART" id="SM00478"/>
    </source>
</evidence>
<dbReference type="InterPro" id="IPR003265">
    <property type="entry name" value="HhH-GPD_domain"/>
</dbReference>
<dbReference type="InterPro" id="IPR023170">
    <property type="entry name" value="HhH_base_excis_C"/>
</dbReference>
<evidence type="ECO:0000256" key="5">
    <source>
        <dbReference type="ARBA" id="ARBA00022763"/>
    </source>
</evidence>
<evidence type="ECO:0000256" key="4">
    <source>
        <dbReference type="ARBA" id="ARBA00022723"/>
    </source>
</evidence>
<dbReference type="AlphaFoldDB" id="A0A382I3U4"/>
<evidence type="ECO:0000256" key="1">
    <source>
        <dbReference type="ARBA" id="ARBA00001966"/>
    </source>
</evidence>
<keyword evidence="10" id="KW-0326">Glycosidase</keyword>
<keyword evidence="9" id="KW-0234">DNA repair</keyword>
<keyword evidence="5" id="KW-0227">DNA damage</keyword>
<keyword evidence="8" id="KW-0411">Iron-sulfur</keyword>
<comment type="cofactor">
    <cofactor evidence="1">
        <name>[4Fe-4S] cluster</name>
        <dbReference type="ChEBI" id="CHEBI:49883"/>
    </cofactor>
</comment>
<dbReference type="InterPro" id="IPR004035">
    <property type="entry name" value="Endouclease-III_FeS-bd_BS"/>
</dbReference>
<evidence type="ECO:0000256" key="3">
    <source>
        <dbReference type="ARBA" id="ARBA00022485"/>
    </source>
</evidence>
<evidence type="ECO:0000256" key="6">
    <source>
        <dbReference type="ARBA" id="ARBA00022801"/>
    </source>
</evidence>
<proteinExistence type="inferred from homology"/>
<comment type="similarity">
    <text evidence="2">Belongs to the Nth/MutY family.</text>
</comment>
<feature type="domain" description="HhH-GPD" evidence="11">
    <location>
        <begin position="34"/>
        <end position="193"/>
    </location>
</feature>
<protein>
    <recommendedName>
        <fullName evidence="11">HhH-GPD domain-containing protein</fullName>
    </recommendedName>
</protein>
<accession>A0A382I3U4</accession>
<gene>
    <name evidence="12" type="ORF">METZ01_LOCUS247130</name>
</gene>
<keyword evidence="4" id="KW-0479">Metal-binding</keyword>
<keyword evidence="3" id="KW-0004">4Fe-4S</keyword>
<dbReference type="PIRSF" id="PIRSF001435">
    <property type="entry name" value="Nth"/>
    <property type="match status" value="1"/>
</dbReference>
<organism evidence="12">
    <name type="scientific">marine metagenome</name>
    <dbReference type="NCBI Taxonomy" id="408172"/>
    <lineage>
        <taxon>unclassified sequences</taxon>
        <taxon>metagenomes</taxon>
        <taxon>ecological metagenomes</taxon>
    </lineage>
</organism>
<dbReference type="Gene3D" id="1.10.1670.10">
    <property type="entry name" value="Helix-hairpin-Helix base-excision DNA repair enzymes (C-terminal)"/>
    <property type="match status" value="1"/>
</dbReference>
<dbReference type="GO" id="GO:0051539">
    <property type="term" value="F:4 iron, 4 sulfur cluster binding"/>
    <property type="evidence" value="ECO:0007669"/>
    <property type="project" value="UniProtKB-KW"/>
</dbReference>
<evidence type="ECO:0000313" key="12">
    <source>
        <dbReference type="EMBL" id="SVB94276.1"/>
    </source>
</evidence>
<sequence length="226" mass="25097">MLPDVYNRLIAAYGPQHWWPGANNPFDVCVGAILTQSTSWTNVEKAITMMRNAGALSLIGIYEMPEKELSELVHSSGYFNVKARKLKALTQHVFDRHGGDLPAMLGQPWADLRAELLEVYGIGEETADDIVLYAACAPSFVVDTYTKRIVDRIGIPPALNRYESYRALFMDAIPQDVSIYNEFHALLVKLGKDVCKKSSPLCQECPLTEICMTGSIALGSTSFLYQ</sequence>
<dbReference type="GO" id="GO:0006284">
    <property type="term" value="P:base-excision repair"/>
    <property type="evidence" value="ECO:0007669"/>
    <property type="project" value="InterPro"/>
</dbReference>